<dbReference type="Pfam" id="PF22953">
    <property type="entry name" value="SpnB_Rossmann"/>
    <property type="match status" value="1"/>
</dbReference>
<dbReference type="PANTHER" id="PTHR43775:SF51">
    <property type="entry name" value="INACTIVE PHENOLPHTHIOCEROL SYNTHESIS POLYKETIDE SYNTHASE TYPE I PKS1-RELATED"/>
    <property type="match status" value="1"/>
</dbReference>
<name>A0ABW3BEA3_9ACTN</name>
<dbReference type="InterPro" id="IPR050091">
    <property type="entry name" value="PKS_NRPS_Biosynth_Enz"/>
</dbReference>
<dbReference type="SUPFAM" id="SSF55048">
    <property type="entry name" value="Probable ACP-binding domain of malonyl-CoA ACP transacylase"/>
    <property type="match status" value="1"/>
</dbReference>
<dbReference type="Pfam" id="PF08659">
    <property type="entry name" value="KR"/>
    <property type="match status" value="1"/>
</dbReference>
<feature type="domain" description="PKS/mFAS DH" evidence="5">
    <location>
        <begin position="453"/>
        <end position="736"/>
    </location>
</feature>
<keyword evidence="7" id="KW-1185">Reference proteome</keyword>
<feature type="active site" description="Proton donor; for dehydratase activity" evidence="3">
    <location>
        <position position="658"/>
    </location>
</feature>
<dbReference type="InterPro" id="IPR020807">
    <property type="entry name" value="PKS_DH"/>
</dbReference>
<dbReference type="SMART" id="SM00822">
    <property type="entry name" value="PKS_KR"/>
    <property type="match status" value="1"/>
</dbReference>
<dbReference type="Gene3D" id="3.90.180.10">
    <property type="entry name" value="Medium-chain alcohol dehydrogenases, catalytic domain"/>
    <property type="match status" value="1"/>
</dbReference>
<dbReference type="InterPro" id="IPR001227">
    <property type="entry name" value="Ac_transferase_dom_sf"/>
</dbReference>
<dbReference type="Pfam" id="PF13602">
    <property type="entry name" value="ADH_zinc_N_2"/>
    <property type="match status" value="1"/>
</dbReference>
<dbReference type="EMBL" id="JBHTHR010000260">
    <property type="protein sequence ID" value="MFD0801618.1"/>
    <property type="molecule type" value="Genomic_DNA"/>
</dbReference>
<dbReference type="InterPro" id="IPR049551">
    <property type="entry name" value="PKS_DH_C"/>
</dbReference>
<dbReference type="Gene3D" id="3.30.70.3290">
    <property type="match status" value="1"/>
</dbReference>
<evidence type="ECO:0000256" key="2">
    <source>
        <dbReference type="ARBA" id="ARBA00023315"/>
    </source>
</evidence>
<feature type="non-terminal residue" evidence="6">
    <location>
        <position position="1520"/>
    </location>
</feature>
<dbReference type="Pfam" id="PF00698">
    <property type="entry name" value="Acyl_transf_1"/>
    <property type="match status" value="1"/>
</dbReference>
<sequence length="1520" mass="158511">RSAPALRAQARRLHEHLAAEPRPDAADIGFSLATTRTHFEHRAVVHGTDPAERLDALAALARGETPFNTVRGVAGAPGETTSTVFVFPGQGAQWPEMGARLIEDSPLFRERIMACEQALAPHVDFSLSGVLRGVRGAPPLERVEVLQPVLWAMMVALAELWSAAGVRPDAVVGHSQGEIAAACVSGALSLEDGARVVTARSRLSVPLIETGGLLAVPVPAEEAAARIRPWGEHLSVGALNSPESVVISGRQQALEEVQAEYEQEGINARLVASAFASHSPEMEVLRAPIAAELHGLVPRSGSASFHSTVRGTAVDGAELGADYWFANLRSPVLFEPTVRALAEAGRCVFIEISPHPVMGPAVARTVESADTPPGAEQRVVATLRRDEGGPERFTAAVSEAYTHGAAPDWDALFAQRARGTVHLPTYAFQRRRYWINPAVGADPAAAGLGAENHPLLGAAVSCAGIAAVLLSGDLAVPTLPWLADHAVGGEALLPGTALAELALRGGDHADCPHLAELAMHTPLRLPPSGGVQVQVSVDEADTDGRRTVAVHARPRPGGDEPGTDGPWTLHAEGILEPEEPGAAAPDGSGAPWPPHGAQPLRIESAYADLAERGYTYGPAFQGLQAAWRHGTDVYAEAALPAELTAEASAFGIHPALLDAALHPLLLIEDSGSAGPIRLPFTWEGTRLHAQGATAVRVRISPIGTETYRVEAADPHGAAVLTIEELRTRPLTAQSPAAADAARSLRRLVWERLAAPAAAEIETCAILGEDDIPASGRHLRYPDFAALRAATDSGEPVPPIVVHRHGPPATDPAAARTAVGHTLELIGDWLADGRFAESRLVVATRGAVAVGEEEDIPGDLAGAALWGLVRSAQTENPGCFALVDVPPAASDGEAPEGPDVPAAVAAALAVGEDQAALRAGACLVPRLRGADTGGELLLPPDTAPWRLQPVGDGTLNLRTAASPDTRRPLAENEVRVAIRAAGLNFRDVMITLGLFPAEHEFGAECAGVVEETGPGVTDMAPGDRVMGLVRGSFGTRGVTDRRNLIAVPGHWSDEQAAATPVAYLTAYYALVDLAGVRPGERVLIHAAAGGVGQAALHLARHLGAEVFTTASRSKWPVLRGCGVPDERIADSRTVGYADAFGGAGGPGGVDVVLNSLAGEHVDASLRLLAPGGRFIEMGRSDLRTPEEAAEANPGAAYRAFRLDEAGPERIGQMLHAVLRLFEQQVLQHLPATALPARRAHDAFKTLQQGRNIGKLVLRLPVPLDARGTVLITGGTGRLGALTARHLVQTHGCGRLLLLSRRGPDAPGAAELAAELRELGAEVEIRSCDAADRAAMAEAIGADNADRPLTAVVHAAGTLDDAPITALTPERAAPVLAAKAEAAWNLHELTRDLPLAAFVLYSSGAGVLGASGQASYAAANAYLDALALHRTGRGLPATSLSWGLWADRSELTAGLSETDLARMRSQGLAGVLETDQALKMFDSAVAAGTPHLVALPLDVAGLRARARRTGAVAPLLRSLVRP</sequence>
<proteinExistence type="predicted"/>
<dbReference type="InterPro" id="IPR013154">
    <property type="entry name" value="ADH-like_N"/>
</dbReference>
<feature type="compositionally biased region" description="Low complexity" evidence="4">
    <location>
        <begin position="580"/>
        <end position="590"/>
    </location>
</feature>
<dbReference type="Pfam" id="PF21089">
    <property type="entry name" value="PKS_DH_N"/>
    <property type="match status" value="1"/>
</dbReference>
<dbReference type="InterPro" id="IPR016035">
    <property type="entry name" value="Acyl_Trfase/lysoPLipase"/>
</dbReference>
<evidence type="ECO:0000256" key="1">
    <source>
        <dbReference type="ARBA" id="ARBA00022679"/>
    </source>
</evidence>
<dbReference type="InterPro" id="IPR016036">
    <property type="entry name" value="Malonyl_transacylase_ACP-bd"/>
</dbReference>
<dbReference type="Pfam" id="PF08240">
    <property type="entry name" value="ADH_N"/>
    <property type="match status" value="1"/>
</dbReference>
<dbReference type="InterPro" id="IPR049552">
    <property type="entry name" value="PKS_DH_N"/>
</dbReference>
<reference evidence="7" key="1">
    <citation type="journal article" date="2019" name="Int. J. Syst. Evol. Microbiol.">
        <title>The Global Catalogue of Microorganisms (GCM) 10K type strain sequencing project: providing services to taxonomists for standard genome sequencing and annotation.</title>
        <authorList>
            <consortium name="The Broad Institute Genomics Platform"/>
            <consortium name="The Broad Institute Genome Sequencing Center for Infectious Disease"/>
            <person name="Wu L."/>
            <person name="Ma J."/>
        </authorList>
    </citation>
    <scope>NUCLEOTIDE SEQUENCE [LARGE SCALE GENOMIC DNA]</scope>
    <source>
        <strain evidence="7">CCUG 63369</strain>
    </source>
</reference>
<dbReference type="InterPro" id="IPR057326">
    <property type="entry name" value="KR_dom"/>
</dbReference>
<dbReference type="PROSITE" id="PS52019">
    <property type="entry name" value="PKS_MFAS_DH"/>
    <property type="match status" value="1"/>
</dbReference>
<dbReference type="CDD" id="cd08956">
    <property type="entry name" value="KR_3_FAS_SDR_x"/>
    <property type="match status" value="1"/>
</dbReference>
<dbReference type="InterPro" id="IPR011032">
    <property type="entry name" value="GroES-like_sf"/>
</dbReference>
<dbReference type="Gene3D" id="3.10.129.110">
    <property type="entry name" value="Polyketide synthase dehydratase"/>
    <property type="match status" value="1"/>
</dbReference>
<dbReference type="SUPFAM" id="SSF50129">
    <property type="entry name" value="GroES-like"/>
    <property type="match status" value="1"/>
</dbReference>
<dbReference type="InterPro" id="IPR013968">
    <property type="entry name" value="PKS_KR"/>
</dbReference>
<feature type="region of interest" description="C-terminal hotdog fold" evidence="3">
    <location>
        <begin position="597"/>
        <end position="736"/>
    </location>
</feature>
<feature type="region of interest" description="Disordered" evidence="4">
    <location>
        <begin position="551"/>
        <end position="570"/>
    </location>
</feature>
<dbReference type="InterPro" id="IPR055123">
    <property type="entry name" value="SpnB-like_Rossmann"/>
</dbReference>
<dbReference type="InterPro" id="IPR020843">
    <property type="entry name" value="ER"/>
</dbReference>
<dbReference type="CDD" id="cd05195">
    <property type="entry name" value="enoyl_red"/>
    <property type="match status" value="1"/>
</dbReference>
<feature type="region of interest" description="Disordered" evidence="4">
    <location>
        <begin position="578"/>
        <end position="598"/>
    </location>
</feature>
<dbReference type="SMART" id="SM00827">
    <property type="entry name" value="PKS_AT"/>
    <property type="match status" value="1"/>
</dbReference>
<feature type="non-terminal residue" evidence="6">
    <location>
        <position position="1"/>
    </location>
</feature>
<dbReference type="SMART" id="SM00826">
    <property type="entry name" value="PKS_DH"/>
    <property type="match status" value="1"/>
</dbReference>
<dbReference type="SUPFAM" id="SSF52151">
    <property type="entry name" value="FabD/lysophospholipase-like"/>
    <property type="match status" value="1"/>
</dbReference>
<dbReference type="InterPro" id="IPR036291">
    <property type="entry name" value="NAD(P)-bd_dom_sf"/>
</dbReference>
<dbReference type="InterPro" id="IPR014043">
    <property type="entry name" value="Acyl_transferase_dom"/>
</dbReference>
<accession>A0ABW3BEA3</accession>
<dbReference type="Gene3D" id="3.40.366.10">
    <property type="entry name" value="Malonyl-Coenzyme A Acyl Carrier Protein, domain 2"/>
    <property type="match status" value="1"/>
</dbReference>
<dbReference type="InterPro" id="IPR042104">
    <property type="entry name" value="PKS_dehydratase_sf"/>
</dbReference>
<evidence type="ECO:0000313" key="7">
    <source>
        <dbReference type="Proteomes" id="UP001596956"/>
    </source>
</evidence>
<dbReference type="SMART" id="SM00829">
    <property type="entry name" value="PKS_ER"/>
    <property type="match status" value="1"/>
</dbReference>
<feature type="active site" description="Proton acceptor; for dehydratase activity" evidence="3">
    <location>
        <position position="485"/>
    </location>
</feature>
<feature type="region of interest" description="N-terminal hotdog fold" evidence="3">
    <location>
        <begin position="453"/>
        <end position="582"/>
    </location>
</feature>
<dbReference type="InterPro" id="IPR049900">
    <property type="entry name" value="PKS_mFAS_DH"/>
</dbReference>
<gene>
    <name evidence="6" type="ORF">ACFQZU_09860</name>
</gene>
<evidence type="ECO:0000259" key="5">
    <source>
        <dbReference type="PROSITE" id="PS52019"/>
    </source>
</evidence>
<comment type="caution">
    <text evidence="6">The sequence shown here is derived from an EMBL/GenBank/DDBJ whole genome shotgun (WGS) entry which is preliminary data.</text>
</comment>
<dbReference type="Gene3D" id="3.40.50.11460">
    <property type="match status" value="1"/>
</dbReference>
<dbReference type="Pfam" id="PF14765">
    <property type="entry name" value="PS-DH"/>
    <property type="match status" value="1"/>
</dbReference>
<organism evidence="6 7">
    <name type="scientific">Streptomonospora algeriensis</name>
    <dbReference type="NCBI Taxonomy" id="995084"/>
    <lineage>
        <taxon>Bacteria</taxon>
        <taxon>Bacillati</taxon>
        <taxon>Actinomycetota</taxon>
        <taxon>Actinomycetes</taxon>
        <taxon>Streptosporangiales</taxon>
        <taxon>Nocardiopsidaceae</taxon>
        <taxon>Streptomonospora</taxon>
    </lineage>
</organism>
<protein>
    <submittedName>
        <fullName evidence="6">SDR family NAD(P)-dependent oxidoreductase</fullName>
    </submittedName>
</protein>
<dbReference type="Proteomes" id="UP001596956">
    <property type="component" value="Unassembled WGS sequence"/>
</dbReference>
<dbReference type="PANTHER" id="PTHR43775">
    <property type="entry name" value="FATTY ACID SYNTHASE"/>
    <property type="match status" value="1"/>
</dbReference>
<keyword evidence="1" id="KW-0808">Transferase</keyword>
<evidence type="ECO:0000256" key="3">
    <source>
        <dbReference type="PROSITE-ProRule" id="PRU01363"/>
    </source>
</evidence>
<keyword evidence="2" id="KW-0012">Acyltransferase</keyword>
<dbReference type="Pfam" id="PF22621">
    <property type="entry name" value="CurL-like_PKS_C"/>
    <property type="match status" value="1"/>
</dbReference>
<dbReference type="Gene3D" id="3.40.50.720">
    <property type="entry name" value="NAD(P)-binding Rossmann-like Domain"/>
    <property type="match status" value="1"/>
</dbReference>
<dbReference type="SUPFAM" id="SSF51735">
    <property type="entry name" value="NAD(P)-binding Rossmann-fold domains"/>
    <property type="match status" value="3"/>
</dbReference>
<evidence type="ECO:0000256" key="4">
    <source>
        <dbReference type="SAM" id="MobiDB-lite"/>
    </source>
</evidence>
<evidence type="ECO:0000313" key="6">
    <source>
        <dbReference type="EMBL" id="MFD0801618.1"/>
    </source>
</evidence>